<name>A0ABD4B3H0_9BURK</name>
<sequence>MPWTTVLPEPGWLQKLGVGLNPSNAIGAALDRFQQRTFDLAPVIGLANEIGSTVSARLTAIGEPFRKMAEDMAAIAKSFEKYPDEMREGLIAMNQCGWYLDLEMGMSKPLRFKRALDDGRQEDAEVEMVKHFDKRTANIRAELIQAYPHRSEILDAAFDAHLNGQHYVSIPVLLAQVDGICFDVANAHFFMGKERPKVLAYATELAGTELARAFLAPLESGMTVALSEKARPQGFSGLNRHMVLHGESTDYGTKENGLRAISLLNYISQSLQRELSAPDESVAETERTPMPPIDS</sequence>
<protein>
    <submittedName>
        <fullName evidence="2">Uncharacterized protein</fullName>
    </submittedName>
</protein>
<dbReference type="EMBL" id="LASD01000001">
    <property type="protein sequence ID" value="KKL44121.1"/>
    <property type="molecule type" value="Genomic_DNA"/>
</dbReference>
<proteinExistence type="predicted"/>
<dbReference type="AlphaFoldDB" id="A0ABD4B3H0"/>
<feature type="region of interest" description="Disordered" evidence="1">
    <location>
        <begin position="275"/>
        <end position="295"/>
    </location>
</feature>
<comment type="caution">
    <text evidence="2">The sequence shown here is derived from an EMBL/GenBank/DDBJ whole genome shotgun (WGS) entry which is preliminary data.</text>
</comment>
<gene>
    <name evidence="2" type="ORF">WR31_02795</name>
</gene>
<evidence type="ECO:0000256" key="1">
    <source>
        <dbReference type="SAM" id="MobiDB-lite"/>
    </source>
</evidence>
<organism evidence="2 3">
    <name type="scientific">Burkholderia contaminans LMG 23361</name>
    <dbReference type="NCBI Taxonomy" id="1334628"/>
    <lineage>
        <taxon>Bacteria</taxon>
        <taxon>Pseudomonadati</taxon>
        <taxon>Pseudomonadota</taxon>
        <taxon>Betaproteobacteria</taxon>
        <taxon>Burkholderiales</taxon>
        <taxon>Burkholderiaceae</taxon>
        <taxon>Burkholderia</taxon>
        <taxon>Burkholderia cepacia complex</taxon>
    </lineage>
</organism>
<accession>A0ABD4B3H0</accession>
<evidence type="ECO:0000313" key="2">
    <source>
        <dbReference type="EMBL" id="KKL44121.1"/>
    </source>
</evidence>
<dbReference type="Proteomes" id="UP000034400">
    <property type="component" value="Unassembled WGS sequence"/>
</dbReference>
<reference evidence="2 3" key="1">
    <citation type="submission" date="2015-03" db="EMBL/GenBank/DDBJ databases">
        <title>Draft genome sequences of the Burkholderia contaminans strains LMG 23361 and FFH2055 and Burkholderia cenocepacia K56-2.</title>
        <authorList>
            <person name="Bloodworth R.A."/>
            <person name="Selin C."/>
            <person name="Lopez De Volder M.A."/>
            <person name="Degrossi J."/>
            <person name="Drevinek P."/>
            <person name="Galanternik L."/>
            <person name="Cardona S.T."/>
        </authorList>
    </citation>
    <scope>NUCLEOTIDE SEQUENCE [LARGE SCALE GENOMIC DNA]</scope>
    <source>
        <strain evidence="2 3">LMG 23361</strain>
    </source>
</reference>
<evidence type="ECO:0000313" key="3">
    <source>
        <dbReference type="Proteomes" id="UP000034400"/>
    </source>
</evidence>